<keyword evidence="3" id="KW-1185">Reference proteome</keyword>
<evidence type="ECO:0000256" key="1">
    <source>
        <dbReference type="SAM" id="Phobius"/>
    </source>
</evidence>
<keyword evidence="1" id="KW-1133">Transmembrane helix</keyword>
<accession>A0AA39UX89</accession>
<gene>
    <name evidence="2" type="ORF">EDD18DRAFT_1352611</name>
</gene>
<evidence type="ECO:0000313" key="3">
    <source>
        <dbReference type="Proteomes" id="UP001175228"/>
    </source>
</evidence>
<reference evidence="2" key="1">
    <citation type="submission" date="2023-06" db="EMBL/GenBank/DDBJ databases">
        <authorList>
            <consortium name="Lawrence Berkeley National Laboratory"/>
            <person name="Ahrendt S."/>
            <person name="Sahu N."/>
            <person name="Indic B."/>
            <person name="Wong-Bajracharya J."/>
            <person name="Merenyi Z."/>
            <person name="Ke H.-M."/>
            <person name="Monk M."/>
            <person name="Kocsube S."/>
            <person name="Drula E."/>
            <person name="Lipzen A."/>
            <person name="Balint B."/>
            <person name="Henrissat B."/>
            <person name="Andreopoulos B."/>
            <person name="Martin F.M."/>
            <person name="Harder C.B."/>
            <person name="Rigling D."/>
            <person name="Ford K.L."/>
            <person name="Foster G.D."/>
            <person name="Pangilinan J."/>
            <person name="Papanicolaou A."/>
            <person name="Barry K."/>
            <person name="LaButti K."/>
            <person name="Viragh M."/>
            <person name="Koriabine M."/>
            <person name="Yan M."/>
            <person name="Riley R."/>
            <person name="Champramary S."/>
            <person name="Plett K.L."/>
            <person name="Tsai I.J."/>
            <person name="Slot J."/>
            <person name="Sipos G."/>
            <person name="Plett J."/>
            <person name="Nagy L.G."/>
            <person name="Grigoriev I.V."/>
        </authorList>
    </citation>
    <scope>NUCLEOTIDE SEQUENCE</scope>
    <source>
        <strain evidence="2">HWK02</strain>
    </source>
</reference>
<proteinExistence type="predicted"/>
<dbReference type="EMBL" id="JAUEPU010000014">
    <property type="protein sequence ID" value="KAK0496770.1"/>
    <property type="molecule type" value="Genomic_DNA"/>
</dbReference>
<organism evidence="2 3">
    <name type="scientific">Armillaria luteobubalina</name>
    <dbReference type="NCBI Taxonomy" id="153913"/>
    <lineage>
        <taxon>Eukaryota</taxon>
        <taxon>Fungi</taxon>
        <taxon>Dikarya</taxon>
        <taxon>Basidiomycota</taxon>
        <taxon>Agaricomycotina</taxon>
        <taxon>Agaricomycetes</taxon>
        <taxon>Agaricomycetidae</taxon>
        <taxon>Agaricales</taxon>
        <taxon>Marasmiineae</taxon>
        <taxon>Physalacriaceae</taxon>
        <taxon>Armillaria</taxon>
    </lineage>
</organism>
<protein>
    <submittedName>
        <fullName evidence="2">Uncharacterized protein</fullName>
    </submittedName>
</protein>
<feature type="transmembrane region" description="Helical" evidence="1">
    <location>
        <begin position="20"/>
        <end position="37"/>
    </location>
</feature>
<keyword evidence="1" id="KW-0472">Membrane</keyword>
<name>A0AA39UX89_9AGAR</name>
<dbReference type="AlphaFoldDB" id="A0AA39UX89"/>
<feature type="transmembrane region" description="Helical" evidence="1">
    <location>
        <begin position="44"/>
        <end position="62"/>
    </location>
</feature>
<comment type="caution">
    <text evidence="2">The sequence shown here is derived from an EMBL/GenBank/DDBJ whole genome shotgun (WGS) entry which is preliminary data.</text>
</comment>
<sequence length="182" mass="20220">MSAPFESQPFSLMIKYWTDKIPSAVVIVCALVVYTLLNIFAVKYYGVIPIFGLFTFTFVATAEANPHYGFRNWDPSRVSLSSESELDSPALIVPQEAPFATYVHSGLLGHFLCCLIQAVSRSRQHVSWKRHSRSPPSELPMFRTRVGGDDFWRGGEPSEGITSLFRHCSTDSGCSSSLVFAS</sequence>
<keyword evidence="1" id="KW-0812">Transmembrane</keyword>
<evidence type="ECO:0000313" key="2">
    <source>
        <dbReference type="EMBL" id="KAK0496770.1"/>
    </source>
</evidence>
<dbReference type="Proteomes" id="UP001175228">
    <property type="component" value="Unassembled WGS sequence"/>
</dbReference>